<accession>A0A4U0GUY9</accession>
<sequence length="67" mass="7891">MSDPVKELEQKAEQEAYQHTVFMALADIYNQLNPNVEIGEYLKQLQDNKAAEKNRIMNEIIRMKRPL</sequence>
<dbReference type="AlphaFoldDB" id="A0A4U0GUY9"/>
<proteinExistence type="predicted"/>
<dbReference type="EMBL" id="SUKA01000007">
    <property type="protein sequence ID" value="TJY62726.1"/>
    <property type="molecule type" value="Genomic_DNA"/>
</dbReference>
<dbReference type="Proteomes" id="UP000309872">
    <property type="component" value="Unassembled WGS sequence"/>
</dbReference>
<name>A0A4U0GUY9_9SPHI</name>
<reference evidence="1 2" key="1">
    <citation type="submission" date="2019-04" db="EMBL/GenBank/DDBJ databases">
        <title>Sphingobacterium olei sp. nov., isolated from oil-contaminated soil.</title>
        <authorList>
            <person name="Liu B."/>
        </authorList>
    </citation>
    <scope>NUCLEOTIDE SEQUENCE [LARGE SCALE GENOMIC DNA]</scope>
    <source>
        <strain evidence="1 2">Y3L14</strain>
    </source>
</reference>
<comment type="caution">
    <text evidence="1">The sequence shown here is derived from an EMBL/GenBank/DDBJ whole genome shotgun (WGS) entry which is preliminary data.</text>
</comment>
<evidence type="ECO:0000313" key="2">
    <source>
        <dbReference type="Proteomes" id="UP000309872"/>
    </source>
</evidence>
<keyword evidence="2" id="KW-1185">Reference proteome</keyword>
<organism evidence="1 2">
    <name type="scientific">Sphingobacterium alkalisoli</name>
    <dbReference type="NCBI Taxonomy" id="1874115"/>
    <lineage>
        <taxon>Bacteria</taxon>
        <taxon>Pseudomonadati</taxon>
        <taxon>Bacteroidota</taxon>
        <taxon>Sphingobacteriia</taxon>
        <taxon>Sphingobacteriales</taxon>
        <taxon>Sphingobacteriaceae</taxon>
        <taxon>Sphingobacterium</taxon>
    </lineage>
</organism>
<evidence type="ECO:0000313" key="1">
    <source>
        <dbReference type="EMBL" id="TJY62726.1"/>
    </source>
</evidence>
<protein>
    <submittedName>
        <fullName evidence="1">Uncharacterized protein</fullName>
    </submittedName>
</protein>
<gene>
    <name evidence="1" type="ORF">FAZ19_19860</name>
</gene>
<dbReference type="RefSeq" id="WP_136822513.1">
    <property type="nucleotide sequence ID" value="NZ_BMJX01000007.1"/>
</dbReference>